<reference evidence="8 9" key="1">
    <citation type="submission" date="2019-10" db="EMBL/GenBank/DDBJ databases">
        <title>New genus of Silvanigrellaceae.</title>
        <authorList>
            <person name="Pitt A."/>
            <person name="Hahn M.W."/>
        </authorList>
    </citation>
    <scope>NUCLEOTIDE SEQUENCE [LARGE SCALE GENOMIC DNA]</scope>
    <source>
        <strain evidence="8 9">33A1-SZDP</strain>
    </source>
</reference>
<dbReference type="GO" id="GO:0016746">
    <property type="term" value="F:acyltransferase activity"/>
    <property type="evidence" value="ECO:0007669"/>
    <property type="project" value="UniProtKB-KW"/>
</dbReference>
<dbReference type="AlphaFoldDB" id="A0A833JC11"/>
<dbReference type="InterPro" id="IPR004960">
    <property type="entry name" value="LipA_acyltrans"/>
</dbReference>
<evidence type="ECO:0000313" key="8">
    <source>
        <dbReference type="EMBL" id="KAB8029981.1"/>
    </source>
</evidence>
<accession>A0A833JC11</accession>
<comment type="caution">
    <text evidence="8">The sequence shown here is derived from an EMBL/GenBank/DDBJ whole genome shotgun (WGS) entry which is preliminary data.</text>
</comment>
<keyword evidence="4" id="KW-0808">Transferase</keyword>
<evidence type="ECO:0000313" key="9">
    <source>
        <dbReference type="Proteomes" id="UP000442694"/>
    </source>
</evidence>
<proteinExistence type="predicted"/>
<dbReference type="Proteomes" id="UP000442694">
    <property type="component" value="Unassembled WGS sequence"/>
</dbReference>
<protein>
    <recommendedName>
        <fullName evidence="10">KDO2-lipid IV(A) lauroyltransferase</fullName>
    </recommendedName>
</protein>
<dbReference type="Pfam" id="PF03279">
    <property type="entry name" value="Lip_A_acyltrans"/>
    <property type="match status" value="1"/>
</dbReference>
<dbReference type="GO" id="GO:0005886">
    <property type="term" value="C:plasma membrane"/>
    <property type="evidence" value="ECO:0007669"/>
    <property type="project" value="UniProtKB-SubCell"/>
</dbReference>
<keyword evidence="2" id="KW-1003">Cell membrane</keyword>
<evidence type="ECO:0000256" key="1">
    <source>
        <dbReference type="ARBA" id="ARBA00004533"/>
    </source>
</evidence>
<evidence type="ECO:0000256" key="3">
    <source>
        <dbReference type="ARBA" id="ARBA00022519"/>
    </source>
</evidence>
<keyword evidence="7" id="KW-0812">Transmembrane</keyword>
<dbReference type="CDD" id="cd07984">
    <property type="entry name" value="LPLAT_LABLAT-like"/>
    <property type="match status" value="1"/>
</dbReference>
<evidence type="ECO:0000256" key="2">
    <source>
        <dbReference type="ARBA" id="ARBA00022475"/>
    </source>
</evidence>
<sequence>MNKLKFTILILANLLLSPIYIILFIFCGILSIIPIFPTRIAKQNLSERLNINGIKANYYIALIYINYVFYFIEAFIFNILSINICIVTQDKYLNEALSLILKTHPLSQDRGCVFILPHMANVEMYSLPVIKIYSENQKTKVYALAQPSHFKFINKILYWYRKSPGLDVIWTDNKLFTHMENIIVKNKASICMLIDQKPKKGGLFINFFGKYSAFPSSGLRMCLNQNMAVIYVVAKRIIPGFLILKFRAGINAHLKNESSSQEINMDELIPAEIFNFEKIKEREKNTAIEMSYFVNWIENEIRQNPSQWCWDYKKWSREPSSN</sequence>
<dbReference type="RefSeq" id="WP_152213323.1">
    <property type="nucleotide sequence ID" value="NZ_WFLN01000007.1"/>
</dbReference>
<evidence type="ECO:0000256" key="4">
    <source>
        <dbReference type="ARBA" id="ARBA00022679"/>
    </source>
</evidence>
<evidence type="ECO:0008006" key="10">
    <source>
        <dbReference type="Google" id="ProtNLM"/>
    </source>
</evidence>
<dbReference type="PANTHER" id="PTHR30606">
    <property type="entry name" value="LIPID A BIOSYNTHESIS LAUROYL ACYLTRANSFERASE"/>
    <property type="match status" value="1"/>
</dbReference>
<dbReference type="EMBL" id="WFLN01000007">
    <property type="protein sequence ID" value="KAB8029981.1"/>
    <property type="molecule type" value="Genomic_DNA"/>
</dbReference>
<name>A0A833JC11_9BACT</name>
<comment type="subcellular location">
    <subcellularLocation>
        <location evidence="1">Cell inner membrane</location>
    </subcellularLocation>
</comment>
<feature type="transmembrane region" description="Helical" evidence="7">
    <location>
        <begin position="6"/>
        <end position="36"/>
    </location>
</feature>
<keyword evidence="9" id="KW-1185">Reference proteome</keyword>
<evidence type="ECO:0000256" key="6">
    <source>
        <dbReference type="ARBA" id="ARBA00023315"/>
    </source>
</evidence>
<dbReference type="GO" id="GO:0009247">
    <property type="term" value="P:glycolipid biosynthetic process"/>
    <property type="evidence" value="ECO:0007669"/>
    <property type="project" value="UniProtKB-ARBA"/>
</dbReference>
<keyword evidence="3" id="KW-0997">Cell inner membrane</keyword>
<dbReference type="PANTHER" id="PTHR30606:SF10">
    <property type="entry name" value="PHOSPHATIDYLINOSITOL MANNOSIDE ACYLTRANSFERASE"/>
    <property type="match status" value="1"/>
</dbReference>
<keyword evidence="5 7" id="KW-0472">Membrane</keyword>
<evidence type="ECO:0000256" key="7">
    <source>
        <dbReference type="SAM" id="Phobius"/>
    </source>
</evidence>
<organism evidence="8 9">
    <name type="scientific">Fluviispira multicolorata</name>
    <dbReference type="NCBI Taxonomy" id="2654512"/>
    <lineage>
        <taxon>Bacteria</taxon>
        <taxon>Pseudomonadati</taxon>
        <taxon>Bdellovibrionota</taxon>
        <taxon>Oligoflexia</taxon>
        <taxon>Silvanigrellales</taxon>
        <taxon>Silvanigrellaceae</taxon>
        <taxon>Fluviispira</taxon>
    </lineage>
</organism>
<keyword evidence="6" id="KW-0012">Acyltransferase</keyword>
<gene>
    <name evidence="8" type="ORF">GCL57_10620</name>
</gene>
<evidence type="ECO:0000256" key="5">
    <source>
        <dbReference type="ARBA" id="ARBA00023136"/>
    </source>
</evidence>
<keyword evidence="7" id="KW-1133">Transmembrane helix</keyword>
<feature type="transmembrane region" description="Helical" evidence="7">
    <location>
        <begin position="57"/>
        <end position="80"/>
    </location>
</feature>